<evidence type="ECO:0000256" key="2">
    <source>
        <dbReference type="ARBA" id="ARBA00022829"/>
    </source>
</evidence>
<dbReference type="InterPro" id="IPR002744">
    <property type="entry name" value="MIP18-like"/>
</dbReference>
<dbReference type="GO" id="GO:0097361">
    <property type="term" value="C:cytosolic [4Fe-4S] assembly targeting complex"/>
    <property type="evidence" value="ECO:0007669"/>
    <property type="project" value="TreeGrafter"/>
</dbReference>
<reference evidence="4 5" key="2">
    <citation type="submission" date="2018-11" db="EMBL/GenBank/DDBJ databases">
        <authorList>
            <consortium name="Pathogen Informatics"/>
        </authorList>
    </citation>
    <scope>NUCLEOTIDE SEQUENCE [LARGE SCALE GENOMIC DNA]</scope>
</reference>
<accession>A0A183EFP5</accession>
<evidence type="ECO:0000259" key="3">
    <source>
        <dbReference type="Pfam" id="PF01883"/>
    </source>
</evidence>
<name>A0A183EFP5_9BILA</name>
<feature type="domain" description="MIP18 family-like" evidence="3">
    <location>
        <begin position="39"/>
        <end position="101"/>
    </location>
</feature>
<keyword evidence="5" id="KW-1185">Reference proteome</keyword>
<organism evidence="6">
    <name type="scientific">Gongylonema pulchrum</name>
    <dbReference type="NCBI Taxonomy" id="637853"/>
    <lineage>
        <taxon>Eukaryota</taxon>
        <taxon>Metazoa</taxon>
        <taxon>Ecdysozoa</taxon>
        <taxon>Nematoda</taxon>
        <taxon>Chromadorea</taxon>
        <taxon>Rhabditida</taxon>
        <taxon>Spirurina</taxon>
        <taxon>Spiruromorpha</taxon>
        <taxon>Spiruroidea</taxon>
        <taxon>Gongylonematidae</taxon>
        <taxon>Gongylonema</taxon>
    </lineage>
</organism>
<protein>
    <submittedName>
        <fullName evidence="6">FeS_assembly_P domain-containing protein</fullName>
    </submittedName>
</protein>
<dbReference type="AlphaFoldDB" id="A0A183EFP5"/>
<dbReference type="FunFam" id="3.30.300.130:FF:000005">
    <property type="entry name" value="Mitotic spindle-associated mmxd complex subunit"/>
    <property type="match status" value="1"/>
</dbReference>
<dbReference type="InterPro" id="IPR034904">
    <property type="entry name" value="FSCA_dom_sf"/>
</dbReference>
<keyword evidence="2" id="KW-0159">Chromosome partition</keyword>
<dbReference type="GO" id="GO:0007059">
    <property type="term" value="P:chromosome segregation"/>
    <property type="evidence" value="ECO:0007669"/>
    <property type="project" value="UniProtKB-KW"/>
</dbReference>
<dbReference type="PANTHER" id="PTHR12377:SF0">
    <property type="entry name" value="CYTOSOLIC IRON-SULFUR ASSEMBLY COMPONENT 2B"/>
    <property type="match status" value="1"/>
</dbReference>
<proteinExistence type="inferred from homology"/>
<gene>
    <name evidence="4" type="ORF">GPUH_LOCUS19787</name>
</gene>
<evidence type="ECO:0000313" key="4">
    <source>
        <dbReference type="EMBL" id="VDN34585.1"/>
    </source>
</evidence>
<dbReference type="InterPro" id="IPR039796">
    <property type="entry name" value="MIP18"/>
</dbReference>
<dbReference type="GO" id="GO:0051604">
    <property type="term" value="P:protein maturation"/>
    <property type="evidence" value="ECO:0007669"/>
    <property type="project" value="InterPro"/>
</dbReference>
<dbReference type="WBParaSite" id="GPUH_0001981101-mRNA-1">
    <property type="protein sequence ID" value="GPUH_0001981101-mRNA-1"/>
    <property type="gene ID" value="GPUH_0001981101"/>
</dbReference>
<evidence type="ECO:0000313" key="6">
    <source>
        <dbReference type="WBParaSite" id="GPUH_0001981101-mRNA-1"/>
    </source>
</evidence>
<dbReference type="PANTHER" id="PTHR12377">
    <property type="entry name" value="CYTOSOLIC IRON-SULFUR ASSEMBLY COMPONENT 2B-RELATED"/>
    <property type="match status" value="1"/>
</dbReference>
<dbReference type="Proteomes" id="UP000271098">
    <property type="component" value="Unassembled WGS sequence"/>
</dbReference>
<dbReference type="EMBL" id="UYRT01089151">
    <property type="protein sequence ID" value="VDN34585.1"/>
    <property type="molecule type" value="Genomic_DNA"/>
</dbReference>
<dbReference type="OrthoDB" id="20105at2759"/>
<evidence type="ECO:0000313" key="5">
    <source>
        <dbReference type="Proteomes" id="UP000271098"/>
    </source>
</evidence>
<dbReference type="Pfam" id="PF01883">
    <property type="entry name" value="FeS_assembly_P"/>
    <property type="match status" value="1"/>
</dbReference>
<reference evidence="6" key="1">
    <citation type="submission" date="2016-06" db="UniProtKB">
        <authorList>
            <consortium name="WormBaseParasite"/>
        </authorList>
    </citation>
    <scope>IDENTIFICATION</scope>
</reference>
<sequence length="174" mass="19675">MLSDQLENAMPTVYDKNPRRWKPTESDFDPDTVDPINVQEIFDYLRDINDPEHPLTLEQLNVVQEDLIAVEEDDGETVVDVQYVPTIPHCSMATLIGLTLHVKLMLSVHSGVKTIVRIAEGTHVSASAINKQLADKERVAAALENPQLMKVVYQCLTPKNQDFREMIDISRLSH</sequence>
<dbReference type="Gene3D" id="6.10.250.1280">
    <property type="match status" value="1"/>
</dbReference>
<comment type="similarity">
    <text evidence="1">Belongs to the MIP18 family.</text>
</comment>
<dbReference type="Gene3D" id="3.30.300.130">
    <property type="entry name" value="Fe-S cluster assembly (FSCA)"/>
    <property type="match status" value="1"/>
</dbReference>
<dbReference type="SUPFAM" id="SSF117916">
    <property type="entry name" value="Fe-S cluster assembly (FSCA) domain-like"/>
    <property type="match status" value="1"/>
</dbReference>
<evidence type="ECO:0000256" key="1">
    <source>
        <dbReference type="ARBA" id="ARBA00010381"/>
    </source>
</evidence>